<reference evidence="1 2" key="1">
    <citation type="submission" date="2020-01" db="EMBL/GenBank/DDBJ databases">
        <title>Genome analysis of Anaerocolumna sp. CBA3638.</title>
        <authorList>
            <person name="Kim J."/>
            <person name="Roh S.W."/>
        </authorList>
    </citation>
    <scope>NUCLEOTIDE SEQUENCE [LARGE SCALE GENOMIC DNA]</scope>
    <source>
        <strain evidence="1 2">CBA3638</strain>
    </source>
</reference>
<evidence type="ECO:0000313" key="2">
    <source>
        <dbReference type="Proteomes" id="UP000464314"/>
    </source>
</evidence>
<organism evidence="1 2">
    <name type="scientific">Anaerocolumna sedimenticola</name>
    <dbReference type="NCBI Taxonomy" id="2696063"/>
    <lineage>
        <taxon>Bacteria</taxon>
        <taxon>Bacillati</taxon>
        <taxon>Bacillota</taxon>
        <taxon>Clostridia</taxon>
        <taxon>Lachnospirales</taxon>
        <taxon>Lachnospiraceae</taxon>
        <taxon>Anaerocolumna</taxon>
    </lineage>
</organism>
<gene>
    <name evidence="1" type="ORF">Ana3638_23535</name>
</gene>
<name>A0A6P1TW01_9FIRM</name>
<evidence type="ECO:0000313" key="1">
    <source>
        <dbReference type="EMBL" id="QHQ63876.1"/>
    </source>
</evidence>
<sequence>MDRRSRAKQFMPFDALKGFREAVSEKERIIVPKRDLSEEQKKVLDWKLRQIQKEDIITVEYFQNREYVQVTGMVTRIDDAGRTLEIVNTRIAFVDISDLKCDMFQE</sequence>
<accession>A0A6P1TW01</accession>
<dbReference type="Proteomes" id="UP000464314">
    <property type="component" value="Chromosome"/>
</dbReference>
<dbReference type="EMBL" id="CP048000">
    <property type="protein sequence ID" value="QHQ63876.1"/>
    <property type="molecule type" value="Genomic_DNA"/>
</dbReference>
<dbReference type="AlphaFoldDB" id="A0A6P1TW01"/>
<dbReference type="KEGG" id="anr:Ana3638_23535"/>
<dbReference type="Pfam" id="PF08863">
    <property type="entry name" value="YolD"/>
    <property type="match status" value="1"/>
</dbReference>
<proteinExistence type="predicted"/>
<protein>
    <submittedName>
        <fullName evidence="1">YolD-like family protein</fullName>
    </submittedName>
</protein>
<keyword evidence="2" id="KW-1185">Reference proteome</keyword>
<dbReference type="InterPro" id="IPR014962">
    <property type="entry name" value="YolD"/>
</dbReference>